<dbReference type="InterPro" id="IPR043129">
    <property type="entry name" value="ATPase_NBD"/>
</dbReference>
<sequence>MKYYAGIDIGGTHIKMGIINEEGKVCLSKNEETAKEREALMQQVKDFLLKHSDYSIQAVGISTPGIVRTDGYMQTSGAIKCFFHRNMKKEFEEYLNLPVVIENDGKAAACAEKWQGAAKDIDNFVCLTLGTAIGGAIYIHGKLYRGFGGLAGEFGISLAGHQKGHYDEQSFSYHAATVAGLCRHYSYRVHERVLDAQEIMIRAKQGDTIAEECLKEFYHSVAVLLMNIAVTIAPEVILIGGGISSNGDVMKNIIADYQQICQDYHVLSLVNMPRIQTCYLHNQAGMIGAVAPFMKDVRM</sequence>
<evidence type="ECO:0000313" key="3">
    <source>
        <dbReference type="Proteomes" id="UP000003157"/>
    </source>
</evidence>
<dbReference type="Proteomes" id="UP000003157">
    <property type="component" value="Unassembled WGS sequence"/>
</dbReference>
<protein>
    <submittedName>
        <fullName evidence="2">Glucokinase</fullName>
    </submittedName>
</protein>
<dbReference type="OrthoDB" id="9783435at2"/>
<keyword evidence="2" id="KW-0808">Transferase</keyword>
<dbReference type="AlphaFoldDB" id="E7G899"/>
<keyword evidence="2" id="KW-0418">Kinase</keyword>
<dbReference type="Gene3D" id="3.30.420.40">
    <property type="match status" value="2"/>
</dbReference>
<proteinExistence type="inferred from homology"/>
<dbReference type="GO" id="GO:0016301">
    <property type="term" value="F:kinase activity"/>
    <property type="evidence" value="ECO:0007669"/>
    <property type="project" value="UniProtKB-KW"/>
</dbReference>
<comment type="caution">
    <text evidence="2">The sequence shown here is derived from an EMBL/GenBank/DDBJ whole genome shotgun (WGS) entry which is preliminary data.</text>
</comment>
<dbReference type="PANTHER" id="PTHR18964:SF165">
    <property type="entry name" value="BETA-GLUCOSIDE KINASE"/>
    <property type="match status" value="1"/>
</dbReference>
<accession>E7G899</accession>
<dbReference type="EMBL" id="ADKX01000016">
    <property type="protein sequence ID" value="EFW05716.1"/>
    <property type="molecule type" value="Genomic_DNA"/>
</dbReference>
<keyword evidence="3" id="KW-1185">Reference proteome</keyword>
<dbReference type="eggNOG" id="COG1940">
    <property type="taxonomic scope" value="Bacteria"/>
</dbReference>
<dbReference type="HOGENOM" id="CLU_036604_0_2_9"/>
<dbReference type="PANTHER" id="PTHR18964">
    <property type="entry name" value="ROK (REPRESSOR, ORF, KINASE) FAMILY"/>
    <property type="match status" value="1"/>
</dbReference>
<dbReference type="SUPFAM" id="SSF53067">
    <property type="entry name" value="Actin-like ATPase domain"/>
    <property type="match status" value="1"/>
</dbReference>
<name>E7G899_9FIRM</name>
<dbReference type="GeneID" id="78230637"/>
<reference evidence="2 3" key="1">
    <citation type="submission" date="2010-12" db="EMBL/GenBank/DDBJ databases">
        <title>The Genome Sequence of Coprobacillus sp. strain 29_1.</title>
        <authorList>
            <consortium name="The Broad Institute Genome Sequencing Platform"/>
            <person name="Earl A."/>
            <person name="Ward D."/>
            <person name="Feldgarden M."/>
            <person name="Gevers D."/>
            <person name="Daigneault M."/>
            <person name="Sibley C.D."/>
            <person name="White A."/>
            <person name="Strauss J."/>
            <person name="Allen-Vercoe E."/>
            <person name="Young S.K."/>
            <person name="Zeng Q."/>
            <person name="Gargeya S."/>
            <person name="Fitzgerald M."/>
            <person name="Haas B."/>
            <person name="Abouelleil A."/>
            <person name="Alvarado L."/>
            <person name="Arachchi H.M."/>
            <person name="Berlin A."/>
            <person name="Brown A."/>
            <person name="Chapman S.B."/>
            <person name="Chen Z."/>
            <person name="Dunbar C."/>
            <person name="Freedman E."/>
            <person name="Gearin G."/>
            <person name="Gellesch M."/>
            <person name="Goldberg J."/>
            <person name="Griggs A."/>
            <person name="Gujja S."/>
            <person name="Heilman E."/>
            <person name="Heiman D."/>
            <person name="Howarth C."/>
            <person name="Larson L."/>
            <person name="Lui A."/>
            <person name="MacDonald P.J.P."/>
            <person name="Mehta T."/>
            <person name="Montmayeur A."/>
            <person name="Murphy C."/>
            <person name="Neiman D."/>
            <person name="Pearson M."/>
            <person name="Priest M."/>
            <person name="Roberts A."/>
            <person name="Saif S."/>
            <person name="Shea T."/>
            <person name="Shenoy N."/>
            <person name="Sisk P."/>
            <person name="Stolte C."/>
            <person name="Sykes S."/>
            <person name="White J."/>
            <person name="Yandava C."/>
            <person name="Nusbaum C."/>
            <person name="Birren B."/>
        </authorList>
    </citation>
    <scope>NUCLEOTIDE SEQUENCE [LARGE SCALE GENOMIC DNA]</scope>
    <source>
        <strain evidence="2 3">29_1</strain>
    </source>
</reference>
<evidence type="ECO:0000256" key="1">
    <source>
        <dbReference type="ARBA" id="ARBA00006479"/>
    </source>
</evidence>
<dbReference type="RefSeq" id="WP_008788103.1">
    <property type="nucleotide sequence ID" value="NZ_AKCB01000002.1"/>
</dbReference>
<organism evidence="2 3">
    <name type="scientific">Coprobacillus cateniformis</name>
    <dbReference type="NCBI Taxonomy" id="100884"/>
    <lineage>
        <taxon>Bacteria</taxon>
        <taxon>Bacillati</taxon>
        <taxon>Bacillota</taxon>
        <taxon>Erysipelotrichia</taxon>
        <taxon>Erysipelotrichales</taxon>
        <taxon>Coprobacillaceae</taxon>
        <taxon>Coprobacillus</taxon>
    </lineage>
</organism>
<evidence type="ECO:0000313" key="2">
    <source>
        <dbReference type="EMBL" id="EFW05716.1"/>
    </source>
</evidence>
<gene>
    <name evidence="2" type="ORF">HMPREF9488_00987</name>
</gene>
<dbReference type="Pfam" id="PF00480">
    <property type="entry name" value="ROK"/>
    <property type="match status" value="1"/>
</dbReference>
<dbReference type="STRING" id="100884.GCA_000269565_02834"/>
<dbReference type="InterPro" id="IPR000600">
    <property type="entry name" value="ROK"/>
</dbReference>
<comment type="similarity">
    <text evidence="1">Belongs to the ROK (NagC/XylR) family.</text>
</comment>